<sequence>MHHANHYYGHSHVLARYCGLDDRAPLRVSGYLQHGWNIGDGMAPDHEFVPGVPLFLPRLGPTLAALLTAAGERTLVVGRTTPSCSTQDVRAWWRCQAWAARR</sequence>
<dbReference type="Proteomes" id="UP000262621">
    <property type="component" value="Unassembled WGS sequence"/>
</dbReference>
<evidence type="ECO:0000313" key="2">
    <source>
        <dbReference type="Proteomes" id="UP000262621"/>
    </source>
</evidence>
<accession>A0A372FX22</accession>
<dbReference type="AlphaFoldDB" id="A0A372FX22"/>
<evidence type="ECO:0000313" key="1">
    <source>
        <dbReference type="EMBL" id="RFS45238.1"/>
    </source>
</evidence>
<name>A0A372FX22_9ACTN</name>
<organism evidence="1 2">
    <name type="scientific">Micromonospora craniellae</name>
    <dbReference type="NCBI Taxonomy" id="2294034"/>
    <lineage>
        <taxon>Bacteria</taxon>
        <taxon>Bacillati</taxon>
        <taxon>Actinomycetota</taxon>
        <taxon>Actinomycetes</taxon>
        <taxon>Micromonosporales</taxon>
        <taxon>Micromonosporaceae</taxon>
        <taxon>Micromonospora</taxon>
    </lineage>
</organism>
<protein>
    <submittedName>
        <fullName evidence="1">Uncharacterized protein</fullName>
    </submittedName>
</protein>
<dbReference type="OrthoDB" id="4858593at2"/>
<keyword evidence="2" id="KW-1185">Reference proteome</keyword>
<dbReference type="RefSeq" id="WP_117229070.1">
    <property type="nucleotide sequence ID" value="NZ_CP061725.1"/>
</dbReference>
<dbReference type="EMBL" id="QVFU01000018">
    <property type="protein sequence ID" value="RFS45238.1"/>
    <property type="molecule type" value="Genomic_DNA"/>
</dbReference>
<comment type="caution">
    <text evidence="1">The sequence shown here is derived from an EMBL/GenBank/DDBJ whole genome shotgun (WGS) entry which is preliminary data.</text>
</comment>
<proteinExistence type="predicted"/>
<gene>
    <name evidence="1" type="ORF">D0Q02_17580</name>
</gene>
<reference evidence="1 2" key="1">
    <citation type="submission" date="2018-08" db="EMBL/GenBank/DDBJ databases">
        <title>Verrucosispora craniellae sp. nov., isolated from a marine sponge in the South China Sea.</title>
        <authorList>
            <person name="Li L."/>
            <person name="Lin H.W."/>
        </authorList>
    </citation>
    <scope>NUCLEOTIDE SEQUENCE [LARGE SCALE GENOMIC DNA]</scope>
    <source>
        <strain evidence="1 2">LHW63014</strain>
    </source>
</reference>